<evidence type="ECO:0000256" key="2">
    <source>
        <dbReference type="ARBA" id="ARBA00022801"/>
    </source>
</evidence>
<gene>
    <name evidence="4" type="ORF">AGRA3207_001903</name>
</gene>
<evidence type="ECO:0000256" key="3">
    <source>
        <dbReference type="PROSITE-ProRule" id="PRU00679"/>
    </source>
</evidence>
<organism evidence="4 5">
    <name type="scientific">Actinomadura graeca</name>
    <dbReference type="NCBI Taxonomy" id="2750812"/>
    <lineage>
        <taxon>Bacteria</taxon>
        <taxon>Bacillati</taxon>
        <taxon>Actinomycetota</taxon>
        <taxon>Actinomycetes</taxon>
        <taxon>Streptosporangiales</taxon>
        <taxon>Thermomonosporaceae</taxon>
        <taxon>Actinomadura</taxon>
    </lineage>
</organism>
<dbReference type="RefSeq" id="WP_231334212.1">
    <property type="nucleotide sequence ID" value="NZ_CP059572.1"/>
</dbReference>
<reference evidence="4" key="1">
    <citation type="submission" date="2020-07" db="EMBL/GenBank/DDBJ databases">
        <authorList>
            <person name="Tarantini F.S."/>
            <person name="Hong K.W."/>
            <person name="Chan K.G."/>
        </authorList>
    </citation>
    <scope>NUCLEOTIDE SEQUENCE</scope>
    <source>
        <strain evidence="4">32-07</strain>
    </source>
</reference>
<keyword evidence="1" id="KW-0479">Metal-binding</keyword>
<dbReference type="Pfam" id="PF02126">
    <property type="entry name" value="PTE"/>
    <property type="match status" value="1"/>
</dbReference>
<evidence type="ECO:0000313" key="4">
    <source>
        <dbReference type="EMBL" id="QXJ21083.1"/>
    </source>
</evidence>
<dbReference type="EMBL" id="CP059572">
    <property type="protein sequence ID" value="QXJ21083.1"/>
    <property type="molecule type" value="Genomic_DNA"/>
</dbReference>
<evidence type="ECO:0000313" key="5">
    <source>
        <dbReference type="Proteomes" id="UP001049518"/>
    </source>
</evidence>
<dbReference type="PANTHER" id="PTHR10819">
    <property type="entry name" value="PHOSPHOTRIESTERASE-RELATED"/>
    <property type="match status" value="1"/>
</dbReference>
<dbReference type="SUPFAM" id="SSF51556">
    <property type="entry name" value="Metallo-dependent hydrolases"/>
    <property type="match status" value="1"/>
</dbReference>
<dbReference type="PIRSF" id="PIRSF016839">
    <property type="entry name" value="PhP"/>
    <property type="match status" value="1"/>
</dbReference>
<dbReference type="PANTHER" id="PTHR10819:SF3">
    <property type="entry name" value="PHOSPHOTRIESTERASE-RELATED PROTEIN"/>
    <property type="match status" value="1"/>
</dbReference>
<keyword evidence="5" id="KW-1185">Reference proteome</keyword>
<accession>A0ABX8QWD1</accession>
<evidence type="ECO:0000256" key="1">
    <source>
        <dbReference type="ARBA" id="ARBA00022723"/>
    </source>
</evidence>
<dbReference type="PROSITE" id="PS51347">
    <property type="entry name" value="PHOSPHOTRIESTERASE_2"/>
    <property type="match status" value="1"/>
</dbReference>
<sequence length="302" mass="33540">MADVMTVLGPVAEEQLGLTLPHEHIYIDMLQEARADGLLSDRRLMELELGEFVGLGGRTLVDCTTIGLGRDVSAVRDTADATGLNIVVGTGFYRHPYLDRDWFDRTSVDQIAELLVAEIENGIDGTGIRAGIIGEIGCDRHVSAAEERSFRAAARAHRRTGLAITTHAARWPVGRQQLDLLQEEGVDPRRVIIGHCDRVFDEEYHLDMARRGAFVQFDGIRPTAPYDIERAVRYVMNIVRDGRLEQVLLSHDVCLKSHLRAYGGGGYSFLFTDFAGHLRAAGLSDEEFRVITVDNPRRALTS</sequence>
<protein>
    <submittedName>
        <fullName evidence="4">Phosphotriesterase-related protein</fullName>
    </submittedName>
</protein>
<comment type="caution">
    <text evidence="3">Lacks conserved residue(s) required for the propagation of feature annotation.</text>
</comment>
<proteinExistence type="inferred from homology"/>
<dbReference type="InterPro" id="IPR032466">
    <property type="entry name" value="Metal_Hydrolase"/>
</dbReference>
<keyword evidence="2" id="KW-0378">Hydrolase</keyword>
<dbReference type="Gene3D" id="3.20.20.140">
    <property type="entry name" value="Metal-dependent hydrolases"/>
    <property type="match status" value="1"/>
</dbReference>
<dbReference type="Proteomes" id="UP001049518">
    <property type="component" value="Chromosome"/>
</dbReference>
<dbReference type="InterPro" id="IPR017947">
    <property type="entry name" value="AryldialkylPase_Zn-BS"/>
</dbReference>
<dbReference type="PROSITE" id="PS01322">
    <property type="entry name" value="PHOSPHOTRIESTERASE_1"/>
    <property type="match status" value="1"/>
</dbReference>
<comment type="similarity">
    <text evidence="3">Belongs to the metallo-dependent hydrolases superfamily. Phosphotriesterase family.</text>
</comment>
<dbReference type="InterPro" id="IPR001559">
    <property type="entry name" value="Phosphotriesterase"/>
</dbReference>
<name>A0ABX8QWD1_9ACTN</name>